<feature type="domain" description="Integrase catalytic" evidence="7">
    <location>
        <begin position="502"/>
        <end position="662"/>
    </location>
</feature>
<dbReference type="Pfam" id="PF17917">
    <property type="entry name" value="RT_RNaseH"/>
    <property type="match status" value="1"/>
</dbReference>
<gene>
    <name evidence="8" type="ORF">PM001_LOCUS30632</name>
</gene>
<accession>A0AAV1VI44</accession>
<dbReference type="Pfam" id="PF17921">
    <property type="entry name" value="Integrase_H2C2"/>
    <property type="match status" value="1"/>
</dbReference>
<keyword evidence="2" id="KW-0548">Nucleotidyltransferase</keyword>
<dbReference type="Gene3D" id="3.30.420.10">
    <property type="entry name" value="Ribonuclease H-like superfamily/Ribonuclease H"/>
    <property type="match status" value="2"/>
</dbReference>
<dbReference type="SUPFAM" id="SSF56672">
    <property type="entry name" value="DNA/RNA polymerases"/>
    <property type="match status" value="1"/>
</dbReference>
<reference evidence="8" key="1">
    <citation type="submission" date="2024-01" db="EMBL/GenBank/DDBJ databases">
        <authorList>
            <person name="Webb A."/>
        </authorList>
    </citation>
    <scope>NUCLEOTIDE SEQUENCE</scope>
    <source>
        <strain evidence="8">Pm1</strain>
    </source>
</reference>
<evidence type="ECO:0000313" key="8">
    <source>
        <dbReference type="EMBL" id="CAK7945482.1"/>
    </source>
</evidence>
<dbReference type="Pfam" id="PF13456">
    <property type="entry name" value="RVT_3"/>
    <property type="match status" value="1"/>
</dbReference>
<evidence type="ECO:0000256" key="6">
    <source>
        <dbReference type="ARBA" id="ARBA00022918"/>
    </source>
</evidence>
<proteinExistence type="predicted"/>
<evidence type="ECO:0000313" key="9">
    <source>
        <dbReference type="Proteomes" id="UP001162060"/>
    </source>
</evidence>
<keyword evidence="1" id="KW-0808">Transferase</keyword>
<dbReference type="InterPro" id="IPR043502">
    <property type="entry name" value="DNA/RNA_pol_sf"/>
</dbReference>
<dbReference type="GO" id="GO:0015074">
    <property type="term" value="P:DNA integration"/>
    <property type="evidence" value="ECO:0007669"/>
    <property type="project" value="InterPro"/>
</dbReference>
<dbReference type="GO" id="GO:0003676">
    <property type="term" value="F:nucleic acid binding"/>
    <property type="evidence" value="ECO:0007669"/>
    <property type="project" value="InterPro"/>
</dbReference>
<keyword evidence="6" id="KW-0695">RNA-directed DNA polymerase</keyword>
<evidence type="ECO:0000256" key="5">
    <source>
        <dbReference type="ARBA" id="ARBA00022801"/>
    </source>
</evidence>
<comment type="caution">
    <text evidence="8">The sequence shown here is derived from an EMBL/GenBank/DDBJ whole genome shotgun (WGS) entry which is preliminary data.</text>
</comment>
<dbReference type="InterPro" id="IPR041373">
    <property type="entry name" value="RT_RNaseH"/>
</dbReference>
<evidence type="ECO:0000256" key="1">
    <source>
        <dbReference type="ARBA" id="ARBA00022679"/>
    </source>
</evidence>
<evidence type="ECO:0000256" key="4">
    <source>
        <dbReference type="ARBA" id="ARBA00022759"/>
    </source>
</evidence>
<dbReference type="CDD" id="cd09274">
    <property type="entry name" value="RNase_HI_RT_Ty3"/>
    <property type="match status" value="1"/>
</dbReference>
<dbReference type="PROSITE" id="PS50994">
    <property type="entry name" value="INTEGRASE"/>
    <property type="match status" value="1"/>
</dbReference>
<dbReference type="InterPro" id="IPR001584">
    <property type="entry name" value="Integrase_cat-core"/>
</dbReference>
<dbReference type="CDD" id="cd09279">
    <property type="entry name" value="RNase_HI_like"/>
    <property type="match status" value="1"/>
</dbReference>
<organism evidence="8 9">
    <name type="scientific">Peronospora matthiolae</name>
    <dbReference type="NCBI Taxonomy" id="2874970"/>
    <lineage>
        <taxon>Eukaryota</taxon>
        <taxon>Sar</taxon>
        <taxon>Stramenopiles</taxon>
        <taxon>Oomycota</taxon>
        <taxon>Peronosporomycetes</taxon>
        <taxon>Peronosporales</taxon>
        <taxon>Peronosporaceae</taxon>
        <taxon>Peronospora</taxon>
    </lineage>
</organism>
<dbReference type="InterPro" id="IPR012337">
    <property type="entry name" value="RNaseH-like_sf"/>
</dbReference>
<dbReference type="Gene3D" id="1.10.340.70">
    <property type="match status" value="1"/>
</dbReference>
<name>A0AAV1VI44_9STRA</name>
<sequence>MLKHFDPDRSPVIVVYASKWAVSAALIQEYDGVYHPVTFTSRTLKPNELNYGTVEKEVLALLRVLDVCYTTLASREITVLTRHSTLAWLMQSRGLNGRLGRWAALLSNWTMEVKKCERGEEEILGMLAASITPRGEVEEMLIAISPRKDCRLKISMPPPTVETSEELLVASFDGSARIKKKGGSFSAVIWKLPEWTIVAAESRYVHDLTVNEAEYNGLLLCFELLADLDRGRVILCGDSSLVIRQMRGEIDCKAPGLQLLRHKALEKLQSWPSHEFLHMKREWNQSADRLASTALQSEKGRTVVAEEDRQDLMTLNRLDELLKPKQDGQLARVTAIARSARRIRHEPEVIQEEIVQRIRIQRIVQAQDEERWIVNLKKYLRGDVSNLDAVEVKMCAKLAPEYEIDENNLLFVCPMAKRESEDRDGLMRLVIPETLRQEFLHHYHTSLKGGHQGIGRTYQRIRSRFHWRGLYRSVQRYVGECTDCETGKGNPMIHGKSPGNLHATYPFQIIAMDHIPSLPKSIKGNTELLIWVDLFSGYVIAKASSSRTAQTIAENYEECVFRRFGASEAIRHDREPGFMSDFFRAFSRIVGQKQRATMANRPQANGTAERMVQTLTHSLKMYVAEVDQRDWDEYAERLTFAINTAQDRIRGDTPFYLIHGWDPRSTLEATLPVGNTGTRDRDPKRWRYKIQRQYQRAQSAVNDRLRAAIQERADRHNEDLEPHEIEVGAQVWLYLDRVKEGYAKKLAHMWHGPFRVADVCGDHAVKLEIAGTPYRLYSIVHLSKLKKVKTLLERPKE</sequence>
<dbReference type="AlphaFoldDB" id="A0AAV1VI44"/>
<dbReference type="PANTHER" id="PTHR37984">
    <property type="entry name" value="PROTEIN CBG26694"/>
    <property type="match status" value="1"/>
</dbReference>
<dbReference type="InterPro" id="IPR002156">
    <property type="entry name" value="RNaseH_domain"/>
</dbReference>
<dbReference type="FunFam" id="1.10.340.70:FF:000001">
    <property type="entry name" value="Retrovirus-related Pol polyprotein from transposon gypsy-like Protein"/>
    <property type="match status" value="1"/>
</dbReference>
<dbReference type="GO" id="GO:0003964">
    <property type="term" value="F:RNA-directed DNA polymerase activity"/>
    <property type="evidence" value="ECO:0007669"/>
    <property type="project" value="UniProtKB-KW"/>
</dbReference>
<evidence type="ECO:0000256" key="3">
    <source>
        <dbReference type="ARBA" id="ARBA00022722"/>
    </source>
</evidence>
<dbReference type="SUPFAM" id="SSF53098">
    <property type="entry name" value="Ribonuclease H-like"/>
    <property type="match status" value="2"/>
</dbReference>
<dbReference type="EMBL" id="CAKLBY020000331">
    <property type="protein sequence ID" value="CAK7945482.1"/>
    <property type="molecule type" value="Genomic_DNA"/>
</dbReference>
<keyword evidence="4" id="KW-0255">Endonuclease</keyword>
<protein>
    <recommendedName>
        <fullName evidence="7">Integrase catalytic domain-containing protein</fullName>
    </recommendedName>
</protein>
<dbReference type="GO" id="GO:0004523">
    <property type="term" value="F:RNA-DNA hybrid ribonuclease activity"/>
    <property type="evidence" value="ECO:0007669"/>
    <property type="project" value="InterPro"/>
</dbReference>
<dbReference type="InterPro" id="IPR036397">
    <property type="entry name" value="RNaseH_sf"/>
</dbReference>
<dbReference type="PANTHER" id="PTHR37984:SF5">
    <property type="entry name" value="PROTEIN NYNRIN-LIKE"/>
    <property type="match status" value="1"/>
</dbReference>
<evidence type="ECO:0000256" key="2">
    <source>
        <dbReference type="ARBA" id="ARBA00022695"/>
    </source>
</evidence>
<dbReference type="InterPro" id="IPR050951">
    <property type="entry name" value="Retrovirus_Pol_polyprotein"/>
</dbReference>
<dbReference type="Proteomes" id="UP001162060">
    <property type="component" value="Unassembled WGS sequence"/>
</dbReference>
<evidence type="ECO:0000259" key="7">
    <source>
        <dbReference type="PROSITE" id="PS50994"/>
    </source>
</evidence>
<dbReference type="InterPro" id="IPR041588">
    <property type="entry name" value="Integrase_H2C2"/>
</dbReference>
<keyword evidence="5" id="KW-0378">Hydrolase</keyword>
<keyword evidence="3" id="KW-0540">Nuclease</keyword>